<organism evidence="2 3">
    <name type="scientific">Trichonephila clavata</name>
    <name type="common">Joro spider</name>
    <name type="synonym">Nephila clavata</name>
    <dbReference type="NCBI Taxonomy" id="2740835"/>
    <lineage>
        <taxon>Eukaryota</taxon>
        <taxon>Metazoa</taxon>
        <taxon>Ecdysozoa</taxon>
        <taxon>Arthropoda</taxon>
        <taxon>Chelicerata</taxon>
        <taxon>Arachnida</taxon>
        <taxon>Araneae</taxon>
        <taxon>Araneomorphae</taxon>
        <taxon>Entelegynae</taxon>
        <taxon>Araneoidea</taxon>
        <taxon>Nephilidae</taxon>
        <taxon>Trichonephila</taxon>
    </lineage>
</organism>
<evidence type="ECO:0000313" key="3">
    <source>
        <dbReference type="Proteomes" id="UP000887116"/>
    </source>
</evidence>
<proteinExistence type="predicted"/>
<gene>
    <name evidence="2" type="ORF">TNCT_167121</name>
</gene>
<accession>A0A8X6GZQ9</accession>
<evidence type="ECO:0000256" key="1">
    <source>
        <dbReference type="SAM" id="MobiDB-lite"/>
    </source>
</evidence>
<dbReference type="EMBL" id="BMAO01026773">
    <property type="protein sequence ID" value="GFR12380.1"/>
    <property type="molecule type" value="Genomic_DNA"/>
</dbReference>
<reference evidence="2" key="1">
    <citation type="submission" date="2020-07" db="EMBL/GenBank/DDBJ databases">
        <title>Multicomponent nature underlies the extraordinary mechanical properties of spider dragline silk.</title>
        <authorList>
            <person name="Kono N."/>
            <person name="Nakamura H."/>
            <person name="Mori M."/>
            <person name="Yoshida Y."/>
            <person name="Ohtoshi R."/>
            <person name="Malay A.D."/>
            <person name="Moran D.A.P."/>
            <person name="Tomita M."/>
            <person name="Numata K."/>
            <person name="Arakawa K."/>
        </authorList>
    </citation>
    <scope>NUCLEOTIDE SEQUENCE</scope>
</reference>
<keyword evidence="3" id="KW-1185">Reference proteome</keyword>
<protein>
    <submittedName>
        <fullName evidence="2">Uncharacterized protein</fullName>
    </submittedName>
</protein>
<feature type="compositionally biased region" description="Polar residues" evidence="1">
    <location>
        <begin position="93"/>
        <end position="108"/>
    </location>
</feature>
<sequence length="108" mass="12344">MKMNSGRTVVCLAFSRWASRQHTRGKSGSPRRVEPRSTASESAAMLPLYRPRTKRTRSIQKCWRLKMKMVLEGLYVPSIFSMRPRGSNKEQKQSLPSASNRSTGRQLC</sequence>
<evidence type="ECO:0000313" key="2">
    <source>
        <dbReference type="EMBL" id="GFR12380.1"/>
    </source>
</evidence>
<dbReference type="Proteomes" id="UP000887116">
    <property type="component" value="Unassembled WGS sequence"/>
</dbReference>
<comment type="caution">
    <text evidence="2">The sequence shown here is derived from an EMBL/GenBank/DDBJ whole genome shotgun (WGS) entry which is preliminary data.</text>
</comment>
<name>A0A8X6GZQ9_TRICU</name>
<feature type="region of interest" description="Disordered" evidence="1">
    <location>
        <begin position="19"/>
        <end position="44"/>
    </location>
</feature>
<dbReference type="AlphaFoldDB" id="A0A8X6GZQ9"/>
<feature type="region of interest" description="Disordered" evidence="1">
    <location>
        <begin position="81"/>
        <end position="108"/>
    </location>
</feature>